<reference evidence="8 10" key="1">
    <citation type="submission" date="2016-10" db="EMBL/GenBank/DDBJ databases">
        <authorList>
            <person name="Varghese N."/>
            <person name="Submissions S."/>
        </authorList>
    </citation>
    <scope>NUCLEOTIDE SEQUENCE [LARGE SCALE GENOMIC DNA]</scope>
    <source>
        <strain evidence="8 10">CGMCC 1.7012</strain>
    </source>
</reference>
<keyword evidence="2 4" id="KW-0238">DNA-binding</keyword>
<evidence type="ECO:0000313" key="7">
    <source>
        <dbReference type="EMBL" id="ANI82370.1"/>
    </source>
</evidence>
<dbReference type="Gene3D" id="1.10.357.10">
    <property type="entry name" value="Tetracycline Repressor, domain 2"/>
    <property type="match status" value="1"/>
</dbReference>
<organism evidence="8 10">
    <name type="scientific">Kosakonia oryzae</name>
    <dbReference type="NCBI Taxonomy" id="497725"/>
    <lineage>
        <taxon>Bacteria</taxon>
        <taxon>Pseudomonadati</taxon>
        <taxon>Pseudomonadota</taxon>
        <taxon>Gammaproteobacteria</taxon>
        <taxon>Enterobacterales</taxon>
        <taxon>Enterobacteriaceae</taxon>
        <taxon>Kosakonia</taxon>
    </lineage>
</organism>
<dbReference type="Pfam" id="PF16925">
    <property type="entry name" value="TetR_C_13"/>
    <property type="match status" value="1"/>
</dbReference>
<dbReference type="PANTHER" id="PTHR47506:SF6">
    <property type="entry name" value="HTH-TYPE TRANSCRIPTIONAL REPRESSOR NEMR"/>
    <property type="match status" value="1"/>
</dbReference>
<dbReference type="EMBL" id="CP014007">
    <property type="protein sequence ID" value="ANI82370.1"/>
    <property type="molecule type" value="Genomic_DNA"/>
</dbReference>
<evidence type="ECO:0000256" key="1">
    <source>
        <dbReference type="ARBA" id="ARBA00023015"/>
    </source>
</evidence>
<proteinExistence type="predicted"/>
<sequence>MSSETAVLTKPRRGRPPKVERDFTDTRQELIRSGLEVITETGYLSAGIDAVIKNIAVPKGSFYHCFKSKQEFGTAVIDAYGRFFAHKLDKFLLDTQLAPLQRIAAFVLHAGQGMAKYDFRRGCLVGNLLQETPLLPETFPERLQAILLEWESRVARCLDEAKLRGELATDAPASELARQFWSGWEGAVMRAKLFRSVDPLNQFWAFFRHSITAK</sequence>
<evidence type="ECO:0000313" key="9">
    <source>
        <dbReference type="Proteomes" id="UP000078227"/>
    </source>
</evidence>
<gene>
    <name evidence="7" type="ORF">AWR26_09460</name>
    <name evidence="8" type="ORF">SAMN05216286_2711</name>
</gene>
<dbReference type="SUPFAM" id="SSF46689">
    <property type="entry name" value="Homeodomain-like"/>
    <property type="match status" value="1"/>
</dbReference>
<dbReference type="Pfam" id="PF00440">
    <property type="entry name" value="TetR_N"/>
    <property type="match status" value="1"/>
</dbReference>
<dbReference type="InterPro" id="IPR001647">
    <property type="entry name" value="HTH_TetR"/>
</dbReference>
<dbReference type="KEGG" id="kor:AWR26_09460"/>
<reference evidence="7 9" key="2">
    <citation type="submission" date="2021-03" db="EMBL/GenBank/DDBJ databases">
        <authorList>
            <person name="Li Y."/>
            <person name="Li S."/>
            <person name="Chen M."/>
            <person name="Peng G."/>
            <person name="Tan Z."/>
            <person name="An Q."/>
        </authorList>
    </citation>
    <scope>NUCLEOTIDE SEQUENCE [LARGE SCALE GENOMIC DNA]</scope>
    <source>
        <strain evidence="7 9">Ola 51</strain>
    </source>
</reference>
<dbReference type="InterPro" id="IPR036271">
    <property type="entry name" value="Tet_transcr_reg_TetR-rel_C_sf"/>
</dbReference>
<dbReference type="GO" id="GO:0003677">
    <property type="term" value="F:DNA binding"/>
    <property type="evidence" value="ECO:0007669"/>
    <property type="project" value="UniProtKB-UniRule"/>
</dbReference>
<dbReference type="EMBL" id="FOKO01000003">
    <property type="protein sequence ID" value="SFC56034.1"/>
    <property type="molecule type" value="Genomic_DNA"/>
</dbReference>
<evidence type="ECO:0000256" key="4">
    <source>
        <dbReference type="PROSITE-ProRule" id="PRU00335"/>
    </source>
</evidence>
<dbReference type="SUPFAM" id="SSF48498">
    <property type="entry name" value="Tetracyclin repressor-like, C-terminal domain"/>
    <property type="match status" value="1"/>
</dbReference>
<accession>A0AA94H484</accession>
<feature type="domain" description="HTH tetR-type" evidence="6">
    <location>
        <begin position="24"/>
        <end position="84"/>
    </location>
</feature>
<dbReference type="InterPro" id="IPR009057">
    <property type="entry name" value="Homeodomain-like_sf"/>
</dbReference>
<name>A0AA94H484_9ENTR</name>
<dbReference type="Proteomes" id="UP000078227">
    <property type="component" value="Chromosome"/>
</dbReference>
<keyword evidence="1" id="KW-0805">Transcription regulation</keyword>
<keyword evidence="3" id="KW-0804">Transcription</keyword>
<evidence type="ECO:0000256" key="3">
    <source>
        <dbReference type="ARBA" id="ARBA00023163"/>
    </source>
</evidence>
<evidence type="ECO:0000256" key="2">
    <source>
        <dbReference type="ARBA" id="ARBA00023125"/>
    </source>
</evidence>
<dbReference type="InterPro" id="IPR011075">
    <property type="entry name" value="TetR_C"/>
</dbReference>
<dbReference type="PROSITE" id="PS50977">
    <property type="entry name" value="HTH_TETR_2"/>
    <property type="match status" value="1"/>
</dbReference>
<evidence type="ECO:0000259" key="6">
    <source>
        <dbReference type="PROSITE" id="PS50977"/>
    </source>
</evidence>
<evidence type="ECO:0000256" key="5">
    <source>
        <dbReference type="SAM" id="MobiDB-lite"/>
    </source>
</evidence>
<protein>
    <submittedName>
        <fullName evidence="7 8">TetR/AcrR family transcriptional regulator</fullName>
    </submittedName>
</protein>
<dbReference type="AlphaFoldDB" id="A0AA94H484"/>
<feature type="region of interest" description="Disordered" evidence="5">
    <location>
        <begin position="1"/>
        <end position="20"/>
    </location>
</feature>
<evidence type="ECO:0000313" key="8">
    <source>
        <dbReference type="EMBL" id="SFC56034.1"/>
    </source>
</evidence>
<feature type="DNA-binding region" description="H-T-H motif" evidence="4">
    <location>
        <begin position="47"/>
        <end position="66"/>
    </location>
</feature>
<evidence type="ECO:0000313" key="10">
    <source>
        <dbReference type="Proteomes" id="UP000182314"/>
    </source>
</evidence>
<keyword evidence="9" id="KW-1185">Reference proteome</keyword>
<dbReference type="PANTHER" id="PTHR47506">
    <property type="entry name" value="TRANSCRIPTIONAL REGULATORY PROTEIN"/>
    <property type="match status" value="1"/>
</dbReference>
<dbReference type="Proteomes" id="UP000182314">
    <property type="component" value="Unassembled WGS sequence"/>
</dbReference>